<dbReference type="Pfam" id="PF05004">
    <property type="entry name" value="IFRD"/>
    <property type="match status" value="1"/>
</dbReference>
<reference evidence="4" key="2">
    <citation type="submission" date="2020-01" db="EMBL/GenBank/DDBJ databases">
        <authorList>
            <person name="Korhonen P.K.K."/>
            <person name="Guangxu M.G."/>
            <person name="Wang T.W."/>
            <person name="Stroehlein A.J.S."/>
            <person name="Young N.D."/>
            <person name="Ang C.-S.A."/>
            <person name="Fernando D.W.F."/>
            <person name="Lu H.L."/>
            <person name="Taylor S.T."/>
            <person name="Ehtesham M.E.M."/>
            <person name="Najaraj S.H.N."/>
            <person name="Harsha G.H.G."/>
            <person name="Madugundu A.M."/>
            <person name="Renuse S.R."/>
            <person name="Holt D.H."/>
            <person name="Pandey A.P."/>
            <person name="Papenfuss A.P."/>
            <person name="Gasser R.B.G."/>
            <person name="Fischer K.F."/>
        </authorList>
    </citation>
    <scope>NUCLEOTIDE SEQUENCE</scope>
    <source>
        <strain evidence="4">SSS_KF_BRIS2020</strain>
    </source>
</reference>
<dbReference type="Proteomes" id="UP000070412">
    <property type="component" value="Unassembled WGS sequence"/>
</dbReference>
<reference evidence="6" key="1">
    <citation type="journal article" date="2020" name="PLoS Negl. Trop. Dis.">
        <title>High-quality nuclear genome for Sarcoptes scabiei-A critical resource for a neglected parasite.</title>
        <authorList>
            <person name="Korhonen P.K."/>
            <person name="Gasser R.B."/>
            <person name="Ma G."/>
            <person name="Wang T."/>
            <person name="Stroehlein A.J."/>
            <person name="Young N.D."/>
            <person name="Ang C.S."/>
            <person name="Fernando D.D."/>
            <person name="Lu H.C."/>
            <person name="Taylor S."/>
            <person name="Reynolds S.L."/>
            <person name="Mofiz E."/>
            <person name="Najaraj S.H."/>
            <person name="Gowda H."/>
            <person name="Madugundu A."/>
            <person name="Renuse S."/>
            <person name="Holt D."/>
            <person name="Pandey A."/>
            <person name="Papenfuss A.T."/>
            <person name="Fischer K."/>
        </authorList>
    </citation>
    <scope>NUCLEOTIDE SEQUENCE [LARGE SCALE GENOMIC DNA]</scope>
</reference>
<evidence type="ECO:0000259" key="3">
    <source>
        <dbReference type="Pfam" id="PF05004"/>
    </source>
</evidence>
<feature type="region of interest" description="Disordered" evidence="2">
    <location>
        <begin position="21"/>
        <end position="42"/>
    </location>
</feature>
<dbReference type="SUPFAM" id="SSF48371">
    <property type="entry name" value="ARM repeat"/>
    <property type="match status" value="1"/>
</dbReference>
<sequence length="495" mass="56678">MGRKRESNVISKIKTKSNELKIKQQIDRPQSRSSILSDSTDNESVFSNDYSVVSSITNLSIRADDNETFSTNHGQNQTDDYGQNPSDDDENSNSLRLKLSYVLDELQSTRNQKDLQNLLKSLSEQLKSHFCLDHLDKSRLTLQDVIEVRMKRNLTEIAITIVCLTLITFGESTYSEEIFRSVYASLIRILLDPAAKPSLRSKSATVLSIGCFITDYGCEKIEELIEQLLSISLSKNFDDRNQLNEWNSMKSNTMNMFAFLATICDEKFLKKIVENEIYELIDCLESNNLELRLAVGEFFALFFEIFEIQNGSVAIDDDEEDEDNDDGLEDHTFAEMNLIRQKISDLANDSQKSKSKKELRLQRSTFRKILSTINGNEFSTESVKFGLEQIQIDSWRTKFYYQTFCNILGSGMNHHLARNPLLREVFELGAVLINPFENGSMEKSNMLKADIRQGDDEIARLSFSLALGSKSIKKKDYLFQSLRNTGQCNSHRLDR</sequence>
<dbReference type="AlphaFoldDB" id="A0A834VIZ7"/>
<gene>
    <name evidence="4" type="ORF">SSS_2975</name>
</gene>
<evidence type="ECO:0000313" key="6">
    <source>
        <dbReference type="Proteomes" id="UP000070412"/>
    </source>
</evidence>
<dbReference type="InterPro" id="IPR039777">
    <property type="entry name" value="IFRD"/>
</dbReference>
<evidence type="ECO:0000313" key="5">
    <source>
        <dbReference type="EnsemblMetazoa" id="KAF7495778.1"/>
    </source>
</evidence>
<evidence type="ECO:0000313" key="4">
    <source>
        <dbReference type="EMBL" id="KAF7495778.1"/>
    </source>
</evidence>
<proteinExistence type="inferred from homology"/>
<dbReference type="EMBL" id="WVUK01000045">
    <property type="protein sequence ID" value="KAF7495778.1"/>
    <property type="molecule type" value="Genomic_DNA"/>
</dbReference>
<dbReference type="InterPro" id="IPR016024">
    <property type="entry name" value="ARM-type_fold"/>
</dbReference>
<name>A0A834VIZ7_SARSC</name>
<keyword evidence="6" id="KW-1185">Reference proteome</keyword>
<dbReference type="OrthoDB" id="18978at2759"/>
<feature type="compositionally biased region" description="Polar residues" evidence="2">
    <location>
        <begin position="31"/>
        <end position="42"/>
    </location>
</feature>
<organism evidence="4">
    <name type="scientific">Sarcoptes scabiei</name>
    <name type="common">Itch mite</name>
    <name type="synonym">Acarus scabiei</name>
    <dbReference type="NCBI Taxonomy" id="52283"/>
    <lineage>
        <taxon>Eukaryota</taxon>
        <taxon>Metazoa</taxon>
        <taxon>Ecdysozoa</taxon>
        <taxon>Arthropoda</taxon>
        <taxon>Chelicerata</taxon>
        <taxon>Arachnida</taxon>
        <taxon>Acari</taxon>
        <taxon>Acariformes</taxon>
        <taxon>Sarcoptiformes</taxon>
        <taxon>Astigmata</taxon>
        <taxon>Psoroptidia</taxon>
        <taxon>Sarcoptoidea</taxon>
        <taxon>Sarcoptidae</taxon>
        <taxon>Sarcoptinae</taxon>
        <taxon>Sarcoptes</taxon>
    </lineage>
</organism>
<comment type="similarity">
    <text evidence="1">Belongs to the IFRD family.</text>
</comment>
<evidence type="ECO:0000256" key="1">
    <source>
        <dbReference type="ARBA" id="ARBA00008828"/>
    </source>
</evidence>
<feature type="domain" description="Interferon-related developmental regulator N-terminal" evidence="3">
    <location>
        <begin position="75"/>
        <end position="373"/>
    </location>
</feature>
<evidence type="ECO:0000256" key="2">
    <source>
        <dbReference type="SAM" id="MobiDB-lite"/>
    </source>
</evidence>
<accession>A0A834VIZ7</accession>
<reference evidence="5" key="3">
    <citation type="submission" date="2022-06" db="UniProtKB">
        <authorList>
            <consortium name="EnsemblMetazoa"/>
        </authorList>
    </citation>
    <scope>IDENTIFICATION</scope>
</reference>
<dbReference type="EnsemblMetazoa" id="SSS_2975s_mrna">
    <property type="protein sequence ID" value="KAF7495778.1"/>
    <property type="gene ID" value="SSS_2975"/>
</dbReference>
<feature type="region of interest" description="Disordered" evidence="2">
    <location>
        <begin position="66"/>
        <end position="92"/>
    </location>
</feature>
<feature type="compositionally biased region" description="Basic and acidic residues" evidence="2">
    <location>
        <begin position="21"/>
        <end position="30"/>
    </location>
</feature>
<dbReference type="InterPro" id="IPR007701">
    <property type="entry name" value="Interferon-rel_develop_reg_N"/>
</dbReference>
<feature type="compositionally biased region" description="Polar residues" evidence="2">
    <location>
        <begin position="68"/>
        <end position="85"/>
    </location>
</feature>
<protein>
    <submittedName>
        <fullName evidence="4">Interferon-related developmental regulator 1</fullName>
    </submittedName>
</protein>
<dbReference type="PANTHER" id="PTHR12354:SF1">
    <property type="entry name" value="INTERFERON-RELATED DEVELOPMENTAL REGULATOR 1"/>
    <property type="match status" value="1"/>
</dbReference>
<dbReference type="PANTHER" id="PTHR12354">
    <property type="entry name" value="INTERFERON-RELATED DEVELOPMENTAL REGULATOR"/>
    <property type="match status" value="1"/>
</dbReference>